<protein>
    <submittedName>
        <fullName evidence="1">Uncharacterized protein</fullName>
    </submittedName>
</protein>
<proteinExistence type="predicted"/>
<dbReference type="HOGENOM" id="CLU_2211713_0_0_1"/>
<gene>
    <name evidence="1" type="ORF">CY34DRAFT_799933</name>
</gene>
<reference evidence="2" key="2">
    <citation type="submission" date="2015-01" db="EMBL/GenBank/DDBJ databases">
        <title>Evolutionary Origins and Diversification of the Mycorrhizal Mutualists.</title>
        <authorList>
            <consortium name="DOE Joint Genome Institute"/>
            <consortium name="Mycorrhizal Genomics Consortium"/>
            <person name="Kohler A."/>
            <person name="Kuo A."/>
            <person name="Nagy L.G."/>
            <person name="Floudas D."/>
            <person name="Copeland A."/>
            <person name="Barry K.W."/>
            <person name="Cichocki N."/>
            <person name="Veneault-Fourrey C."/>
            <person name="LaButti K."/>
            <person name="Lindquist E.A."/>
            <person name="Lipzen A."/>
            <person name="Lundell T."/>
            <person name="Morin E."/>
            <person name="Murat C."/>
            <person name="Riley R."/>
            <person name="Ohm R."/>
            <person name="Sun H."/>
            <person name="Tunlid A."/>
            <person name="Henrissat B."/>
            <person name="Grigoriev I.V."/>
            <person name="Hibbett D.S."/>
            <person name="Martin F."/>
        </authorList>
    </citation>
    <scope>NUCLEOTIDE SEQUENCE [LARGE SCALE GENOMIC DNA]</scope>
    <source>
        <strain evidence="2">UH-Slu-Lm8-n1</strain>
    </source>
</reference>
<evidence type="ECO:0000313" key="2">
    <source>
        <dbReference type="Proteomes" id="UP000054485"/>
    </source>
</evidence>
<sequence length="107" mass="12149">MLPGEYSITFYRCTLLSPVSVFSSEHARPLPITLLTTLVSKANSSTKLHDKKAGGNGRLAGYILHVRSFANLRYIRDWYPLDKHVSFFTSMHRRNMDDQGDDMGRTA</sequence>
<dbReference type="Proteomes" id="UP000054485">
    <property type="component" value="Unassembled WGS sequence"/>
</dbReference>
<reference evidence="1 2" key="1">
    <citation type="submission" date="2014-04" db="EMBL/GenBank/DDBJ databases">
        <authorList>
            <consortium name="DOE Joint Genome Institute"/>
            <person name="Kuo A."/>
            <person name="Ruytinx J."/>
            <person name="Rineau F."/>
            <person name="Colpaert J."/>
            <person name="Kohler A."/>
            <person name="Nagy L.G."/>
            <person name="Floudas D."/>
            <person name="Copeland A."/>
            <person name="Barry K.W."/>
            <person name="Cichocki N."/>
            <person name="Veneault-Fourrey C."/>
            <person name="LaButti K."/>
            <person name="Lindquist E.A."/>
            <person name="Lipzen A."/>
            <person name="Lundell T."/>
            <person name="Morin E."/>
            <person name="Murat C."/>
            <person name="Sun H."/>
            <person name="Tunlid A."/>
            <person name="Henrissat B."/>
            <person name="Grigoriev I.V."/>
            <person name="Hibbett D.S."/>
            <person name="Martin F."/>
            <person name="Nordberg H.P."/>
            <person name="Cantor M.N."/>
            <person name="Hua S.X."/>
        </authorList>
    </citation>
    <scope>NUCLEOTIDE SEQUENCE [LARGE SCALE GENOMIC DNA]</scope>
    <source>
        <strain evidence="1 2">UH-Slu-Lm8-n1</strain>
    </source>
</reference>
<dbReference type="EMBL" id="KN835153">
    <property type="protein sequence ID" value="KIK46939.1"/>
    <property type="molecule type" value="Genomic_DNA"/>
</dbReference>
<accession>A0A0D0BB35</accession>
<organism evidence="1 2">
    <name type="scientific">Suillus luteus UH-Slu-Lm8-n1</name>
    <dbReference type="NCBI Taxonomy" id="930992"/>
    <lineage>
        <taxon>Eukaryota</taxon>
        <taxon>Fungi</taxon>
        <taxon>Dikarya</taxon>
        <taxon>Basidiomycota</taxon>
        <taxon>Agaricomycotina</taxon>
        <taxon>Agaricomycetes</taxon>
        <taxon>Agaricomycetidae</taxon>
        <taxon>Boletales</taxon>
        <taxon>Suillineae</taxon>
        <taxon>Suillaceae</taxon>
        <taxon>Suillus</taxon>
    </lineage>
</organism>
<dbReference type="InParanoid" id="A0A0D0BB35"/>
<name>A0A0D0BB35_9AGAM</name>
<evidence type="ECO:0000313" key="1">
    <source>
        <dbReference type="EMBL" id="KIK46939.1"/>
    </source>
</evidence>
<keyword evidence="2" id="KW-1185">Reference proteome</keyword>
<dbReference type="AlphaFoldDB" id="A0A0D0BB35"/>